<evidence type="ECO:0000313" key="2">
    <source>
        <dbReference type="Proteomes" id="UP000005396"/>
    </source>
</evidence>
<dbReference type="AlphaFoldDB" id="A8RWP1"/>
<dbReference type="HOGENOM" id="CLU_2341779_0_0_9"/>
<dbReference type="Proteomes" id="UP000005396">
    <property type="component" value="Unassembled WGS sequence"/>
</dbReference>
<accession>A8RWP1</accession>
<reference evidence="1 2" key="2">
    <citation type="submission" date="2007-09" db="EMBL/GenBank/DDBJ databases">
        <title>Draft genome sequence of Clostridium bolteae (ATCC BAA-613).</title>
        <authorList>
            <person name="Sudarsanam P."/>
            <person name="Ley R."/>
            <person name="Guruge J."/>
            <person name="Turnbaugh P.J."/>
            <person name="Mahowald M."/>
            <person name="Liep D."/>
            <person name="Gordon J."/>
        </authorList>
    </citation>
    <scope>NUCLEOTIDE SEQUENCE [LARGE SCALE GENOMIC DNA]</scope>
    <source>
        <strain evidence="2">ATCC BAA-613 / DSM 15670 / CCUG 46953 / JCM 12243 / WAL 16351</strain>
    </source>
</reference>
<protein>
    <submittedName>
        <fullName evidence="1">Uncharacterized protein</fullName>
    </submittedName>
</protein>
<evidence type="ECO:0000313" key="1">
    <source>
        <dbReference type="EMBL" id="EDP14957.1"/>
    </source>
</evidence>
<organism evidence="1 2">
    <name type="scientific">Enterocloster bolteae (strain ATCC BAA-613 / DSM 15670 / CCUG 46953 / JCM 12243 / WAL 16351)</name>
    <name type="common">Clostridium bolteae</name>
    <dbReference type="NCBI Taxonomy" id="411902"/>
    <lineage>
        <taxon>Bacteria</taxon>
        <taxon>Bacillati</taxon>
        <taxon>Bacillota</taxon>
        <taxon>Clostridia</taxon>
        <taxon>Lachnospirales</taxon>
        <taxon>Lachnospiraceae</taxon>
        <taxon>Enterocloster</taxon>
    </lineage>
</organism>
<dbReference type="EMBL" id="ABCC02000037">
    <property type="protein sequence ID" value="EDP14957.1"/>
    <property type="molecule type" value="Genomic_DNA"/>
</dbReference>
<proteinExistence type="predicted"/>
<comment type="caution">
    <text evidence="1">The sequence shown here is derived from an EMBL/GenBank/DDBJ whole genome shotgun (WGS) entry which is preliminary data.</text>
</comment>
<gene>
    <name evidence="1" type="ORF">CLOBOL_04649</name>
</gene>
<reference evidence="1 2" key="1">
    <citation type="submission" date="2007-08" db="EMBL/GenBank/DDBJ databases">
        <authorList>
            <person name="Fulton L."/>
            <person name="Clifton S."/>
            <person name="Fulton B."/>
            <person name="Xu J."/>
            <person name="Minx P."/>
            <person name="Pepin K.H."/>
            <person name="Johnson M."/>
            <person name="Thiruvilangam P."/>
            <person name="Bhonagiri V."/>
            <person name="Nash W.E."/>
            <person name="Mardis E.R."/>
            <person name="Wilson R.K."/>
        </authorList>
    </citation>
    <scope>NUCLEOTIDE SEQUENCE [LARGE SCALE GENOMIC DNA]</scope>
    <source>
        <strain evidence="2">ATCC BAA-613 / DSM 15670 / CCUG 46953 / JCM 12243 / WAL 16351</strain>
    </source>
</reference>
<sequence>MEAGTFKDLIVEAYKKSKEGNLVGTLYGAISTSSFSDIPDIEEFLKVGLTDMLHLQSTVTGMEEDIYERTLENYKVKASERTIYIKLKDKPEQPFMY</sequence>
<dbReference type="RefSeq" id="WP_007037515.1">
    <property type="nucleotide sequence ID" value="NZ_DS480692.1"/>
</dbReference>
<dbReference type="PaxDb" id="411902-CLOBOL_04649"/>
<name>A8RWP1_ENTBW</name>